<name>A0A9J6E0P9_RHIMP</name>
<dbReference type="SUPFAM" id="SSF54556">
    <property type="entry name" value="Chitinase insertion domain"/>
    <property type="match status" value="1"/>
</dbReference>
<accession>A0A9J6E0P9</accession>
<reference evidence="1" key="2">
    <citation type="submission" date="2021-09" db="EMBL/GenBank/DDBJ databases">
        <authorList>
            <person name="Jia N."/>
            <person name="Wang J."/>
            <person name="Shi W."/>
            <person name="Du L."/>
            <person name="Sun Y."/>
            <person name="Zhan W."/>
            <person name="Jiang J."/>
            <person name="Wang Q."/>
            <person name="Zhang B."/>
            <person name="Ji P."/>
            <person name="Sakyi L.B."/>
            <person name="Cui X."/>
            <person name="Yuan T."/>
            <person name="Jiang B."/>
            <person name="Yang W."/>
            <person name="Lam T.T.-Y."/>
            <person name="Chang Q."/>
            <person name="Ding S."/>
            <person name="Wang X."/>
            <person name="Zhu J."/>
            <person name="Ruan X."/>
            <person name="Zhao L."/>
            <person name="Wei J."/>
            <person name="Que T."/>
            <person name="Du C."/>
            <person name="Cheng J."/>
            <person name="Dai P."/>
            <person name="Han X."/>
            <person name="Huang E."/>
            <person name="Gao Y."/>
            <person name="Liu J."/>
            <person name="Shao H."/>
            <person name="Ye R."/>
            <person name="Li L."/>
            <person name="Wei W."/>
            <person name="Wang X."/>
            <person name="Wang C."/>
            <person name="Huo Q."/>
            <person name="Li W."/>
            <person name="Guo W."/>
            <person name="Chen H."/>
            <person name="Chen S."/>
            <person name="Zhou L."/>
            <person name="Zhou L."/>
            <person name="Ni X."/>
            <person name="Tian J."/>
            <person name="Zhou Y."/>
            <person name="Sheng Y."/>
            <person name="Liu T."/>
            <person name="Pan Y."/>
            <person name="Xia L."/>
            <person name="Li J."/>
            <person name="Zhao F."/>
            <person name="Cao W."/>
        </authorList>
    </citation>
    <scope>NUCLEOTIDE SEQUENCE</scope>
    <source>
        <strain evidence="1">Rmic-2018</strain>
        <tissue evidence="1">Larvae</tissue>
    </source>
</reference>
<sequence>MQKHLSVSVIPELSKNTSDLYHHSMLHHSVRSAARAICRRACVYRMRRAAGAHLFFSPARLRAARSSGDGGGYGDGGVYYSQRTLAALGDLNLRFLSRSLRGRQCYLFPADTYTYRIKPPDTTHSLGPGVQGPRTNRAGRMAYFETCPMADSYSKLFTDYGVEALFNDSFLVYTEPQLLARFADYMHQSLSATCMGVWNPHMDDFGGVCGYGVYPLCGALFRYYNDTHE</sequence>
<evidence type="ECO:0000313" key="1">
    <source>
        <dbReference type="EMBL" id="KAH8028067.1"/>
    </source>
</evidence>
<organism evidence="1 2">
    <name type="scientific">Rhipicephalus microplus</name>
    <name type="common">Cattle tick</name>
    <name type="synonym">Boophilus microplus</name>
    <dbReference type="NCBI Taxonomy" id="6941"/>
    <lineage>
        <taxon>Eukaryota</taxon>
        <taxon>Metazoa</taxon>
        <taxon>Ecdysozoa</taxon>
        <taxon>Arthropoda</taxon>
        <taxon>Chelicerata</taxon>
        <taxon>Arachnida</taxon>
        <taxon>Acari</taxon>
        <taxon>Parasitiformes</taxon>
        <taxon>Ixodida</taxon>
        <taxon>Ixodoidea</taxon>
        <taxon>Ixodidae</taxon>
        <taxon>Rhipicephalinae</taxon>
        <taxon>Rhipicephalus</taxon>
        <taxon>Boophilus</taxon>
    </lineage>
</organism>
<evidence type="ECO:0000313" key="2">
    <source>
        <dbReference type="Proteomes" id="UP000821866"/>
    </source>
</evidence>
<dbReference type="Proteomes" id="UP000821866">
    <property type="component" value="Chromosome 4"/>
</dbReference>
<comment type="caution">
    <text evidence="1">The sequence shown here is derived from an EMBL/GenBank/DDBJ whole genome shotgun (WGS) entry which is preliminary data.</text>
</comment>
<gene>
    <name evidence="1" type="ORF">HPB51_012653</name>
</gene>
<dbReference type="AlphaFoldDB" id="A0A9J6E0P9"/>
<proteinExistence type="predicted"/>
<dbReference type="InterPro" id="IPR029070">
    <property type="entry name" value="Chitinase_insertion_sf"/>
</dbReference>
<dbReference type="VEuPathDB" id="VectorBase:LOC119167832"/>
<protein>
    <submittedName>
        <fullName evidence="1">Uncharacterized protein</fullName>
    </submittedName>
</protein>
<reference evidence="1" key="1">
    <citation type="journal article" date="2020" name="Cell">
        <title>Large-Scale Comparative Analyses of Tick Genomes Elucidate Their Genetic Diversity and Vector Capacities.</title>
        <authorList>
            <consortium name="Tick Genome and Microbiome Consortium (TIGMIC)"/>
            <person name="Jia N."/>
            <person name="Wang J."/>
            <person name="Shi W."/>
            <person name="Du L."/>
            <person name="Sun Y."/>
            <person name="Zhan W."/>
            <person name="Jiang J.F."/>
            <person name="Wang Q."/>
            <person name="Zhang B."/>
            <person name="Ji P."/>
            <person name="Bell-Sakyi L."/>
            <person name="Cui X.M."/>
            <person name="Yuan T.T."/>
            <person name="Jiang B.G."/>
            <person name="Yang W.F."/>
            <person name="Lam T.T."/>
            <person name="Chang Q.C."/>
            <person name="Ding S.J."/>
            <person name="Wang X.J."/>
            <person name="Zhu J.G."/>
            <person name="Ruan X.D."/>
            <person name="Zhao L."/>
            <person name="Wei J.T."/>
            <person name="Ye R.Z."/>
            <person name="Que T.C."/>
            <person name="Du C.H."/>
            <person name="Zhou Y.H."/>
            <person name="Cheng J.X."/>
            <person name="Dai P.F."/>
            <person name="Guo W.B."/>
            <person name="Han X.H."/>
            <person name="Huang E.J."/>
            <person name="Li L.F."/>
            <person name="Wei W."/>
            <person name="Gao Y.C."/>
            <person name="Liu J.Z."/>
            <person name="Shao H.Z."/>
            <person name="Wang X."/>
            <person name="Wang C.C."/>
            <person name="Yang T.C."/>
            <person name="Huo Q.B."/>
            <person name="Li W."/>
            <person name="Chen H.Y."/>
            <person name="Chen S.E."/>
            <person name="Zhou L.G."/>
            <person name="Ni X.B."/>
            <person name="Tian J.H."/>
            <person name="Sheng Y."/>
            <person name="Liu T."/>
            <person name="Pan Y.S."/>
            <person name="Xia L.Y."/>
            <person name="Li J."/>
            <person name="Zhao F."/>
            <person name="Cao W.C."/>
        </authorList>
    </citation>
    <scope>NUCLEOTIDE SEQUENCE</scope>
    <source>
        <strain evidence="1">Rmic-2018</strain>
    </source>
</reference>
<dbReference type="EMBL" id="JABSTU010000006">
    <property type="protein sequence ID" value="KAH8028067.1"/>
    <property type="molecule type" value="Genomic_DNA"/>
</dbReference>
<keyword evidence="2" id="KW-1185">Reference proteome</keyword>